<dbReference type="EMBL" id="NISJ01000003">
    <property type="protein sequence ID" value="OWQ98549.1"/>
    <property type="molecule type" value="Genomic_DNA"/>
</dbReference>
<dbReference type="InterPro" id="IPR027417">
    <property type="entry name" value="P-loop_NTPase"/>
</dbReference>
<dbReference type="Proteomes" id="UP000197097">
    <property type="component" value="Unassembled WGS sequence"/>
</dbReference>
<proteinExistence type="predicted"/>
<comment type="caution">
    <text evidence="1">The sequence shown here is derived from an EMBL/GenBank/DDBJ whole genome shotgun (WGS) entry which is preliminary data.</text>
</comment>
<dbReference type="OrthoDB" id="7202530at2"/>
<organism evidence="1 2">
    <name type="scientific">Sphingopyxis witflariensis</name>
    <dbReference type="NCBI Taxonomy" id="173675"/>
    <lineage>
        <taxon>Bacteria</taxon>
        <taxon>Pseudomonadati</taxon>
        <taxon>Pseudomonadota</taxon>
        <taxon>Alphaproteobacteria</taxon>
        <taxon>Sphingomonadales</taxon>
        <taxon>Sphingomonadaceae</taxon>
        <taxon>Sphingopyxis</taxon>
    </lineage>
</organism>
<dbReference type="InterPro" id="IPR017026">
    <property type="entry name" value="ImuA"/>
</dbReference>
<accession>A0A246K0Z8</accession>
<evidence type="ECO:0000313" key="2">
    <source>
        <dbReference type="Proteomes" id="UP000197097"/>
    </source>
</evidence>
<dbReference type="SUPFAM" id="SSF52540">
    <property type="entry name" value="P-loop containing nucleoside triphosphate hydrolases"/>
    <property type="match status" value="1"/>
</dbReference>
<dbReference type="AlphaFoldDB" id="A0A246K0Z8"/>
<dbReference type="PIRSF" id="PIRSF034285">
    <property type="entry name" value="UCP034285"/>
    <property type="match status" value="1"/>
</dbReference>
<keyword evidence="2" id="KW-1185">Reference proteome</keyword>
<name>A0A246K0Z8_9SPHN</name>
<evidence type="ECO:0000313" key="1">
    <source>
        <dbReference type="EMBL" id="OWQ98549.1"/>
    </source>
</evidence>
<dbReference type="RefSeq" id="WP_088472302.1">
    <property type="nucleotide sequence ID" value="NZ_NISJ01000003.1"/>
</dbReference>
<gene>
    <name evidence="1" type="ORF">CDQ91_07440</name>
</gene>
<sequence>MTAPPFSPPRPSAEELQALRETVARVAAARGPVLPFGVGPIDHLLNAGGLDGAGLHEVAAASASWSDDAATTLFAAGIAARFAAAPEVSALWALTRFDLYAPGLEQAGLGPERVLYAQGKNDRELLALCEDALRDGSLACVVAEVKAADQTATRRLQLAASEGGTPMLLYRRYRRYGQCPLTDLSLACTRWRIGSLASTPLSMPGVGRGRWSVELVRQRGGPPFSLELEACDDQGRLALPAATRDRAVATGSADLALGHAA</sequence>
<dbReference type="Gene3D" id="3.40.50.300">
    <property type="entry name" value="P-loop containing nucleotide triphosphate hydrolases"/>
    <property type="match status" value="1"/>
</dbReference>
<protein>
    <submittedName>
        <fullName evidence="1">Protein ImuA</fullName>
    </submittedName>
</protein>
<reference evidence="1 2" key="1">
    <citation type="journal article" date="2002" name="Int. J. Syst. Evol. Microbiol.">
        <title>Sphingopyxis witflariensis sp. nov., isolated from activated sludge.</title>
        <authorList>
            <person name="Kampfer P."/>
            <person name="Witzenberger R."/>
            <person name="Denner E.B."/>
            <person name="Busse H.J."/>
            <person name="Neef A."/>
        </authorList>
    </citation>
    <scope>NUCLEOTIDE SEQUENCE [LARGE SCALE GENOMIC DNA]</scope>
    <source>
        <strain evidence="1 2">DSM 14551</strain>
    </source>
</reference>